<keyword evidence="1" id="KW-0812">Transmembrane</keyword>
<comment type="caution">
    <text evidence="3">The sequence shown here is derived from an EMBL/GenBank/DDBJ whole genome shotgun (WGS) entry which is preliminary data.</text>
</comment>
<gene>
    <name evidence="3" type="ORF">MGAL_10B015291</name>
</gene>
<name>A0A8B6H201_MYTGA</name>
<dbReference type="EMBL" id="UYJE01009353">
    <property type="protein sequence ID" value="VDI72579.1"/>
    <property type="molecule type" value="Genomic_DNA"/>
</dbReference>
<keyword evidence="1" id="KW-0472">Membrane</keyword>
<feature type="transmembrane region" description="Helical" evidence="1">
    <location>
        <begin position="235"/>
        <end position="260"/>
    </location>
</feature>
<dbReference type="PROSITE" id="PS51212">
    <property type="entry name" value="WSC"/>
    <property type="match status" value="1"/>
</dbReference>
<reference evidence="3" key="1">
    <citation type="submission" date="2018-11" db="EMBL/GenBank/DDBJ databases">
        <authorList>
            <person name="Alioto T."/>
            <person name="Alioto T."/>
        </authorList>
    </citation>
    <scope>NUCLEOTIDE SEQUENCE</scope>
</reference>
<organism evidence="3 4">
    <name type="scientific">Mytilus galloprovincialis</name>
    <name type="common">Mediterranean mussel</name>
    <dbReference type="NCBI Taxonomy" id="29158"/>
    <lineage>
        <taxon>Eukaryota</taxon>
        <taxon>Metazoa</taxon>
        <taxon>Spiralia</taxon>
        <taxon>Lophotrochozoa</taxon>
        <taxon>Mollusca</taxon>
        <taxon>Bivalvia</taxon>
        <taxon>Autobranchia</taxon>
        <taxon>Pteriomorphia</taxon>
        <taxon>Mytilida</taxon>
        <taxon>Mytiloidea</taxon>
        <taxon>Mytilidae</taxon>
        <taxon>Mytilinae</taxon>
        <taxon>Mytilus</taxon>
    </lineage>
</organism>
<keyword evidence="4" id="KW-1185">Reference proteome</keyword>
<dbReference type="Proteomes" id="UP000596742">
    <property type="component" value="Unassembled WGS sequence"/>
</dbReference>
<sequence length="499" mass="57548">MILVKTNDNDCIVLVLKYISECKWKERYLYDGCYVDDTYRVLDEDYKDNDEMSAEICFKICTESQNWKEHVYFGTQYAKECFCGNGTELGHEPYVKRETECTTPCLKHEGETCGGNYRMSVYQMTKRHYKYSCLDMYQDHAIEECATNHLQIESLCIKFDDSLENENLGCSDMGNKLYDFCRRQHPNRKCDFNMKNFTKATNENQPSRSISIEYLCKEQNLARSSTKSRLTTGTVVGTVVGSVLFLCLVFIGIFIGRRFLFCDKLNKKLKNNPETNDYVGNQNIALPQAVRPTTRNVQYEDLQNTSGNISTHNYSCTNAHSQNINDKYGYAKNIEKNKSKTFNDTTSTPTYVLLQNDSYNPNLDANNDEYAVVDPTAEPSFKHAQNNTTPGPENYMILDPSQTGFNRTKFPNEDQAYKLAKAINDTRGHKDDMYALSQEGTYDHSGITRHHKDQDTIYTHAVDNVYDSASREVNIARKEDTYDHFFGKETEDEYNISMH</sequence>
<dbReference type="SMART" id="SM00321">
    <property type="entry name" value="WSC"/>
    <property type="match status" value="1"/>
</dbReference>
<dbReference type="AlphaFoldDB" id="A0A8B6H201"/>
<evidence type="ECO:0000256" key="1">
    <source>
        <dbReference type="SAM" id="Phobius"/>
    </source>
</evidence>
<keyword evidence="1" id="KW-1133">Transmembrane helix</keyword>
<proteinExistence type="predicted"/>
<evidence type="ECO:0000313" key="3">
    <source>
        <dbReference type="EMBL" id="VDI72579.1"/>
    </source>
</evidence>
<accession>A0A8B6H201</accession>
<evidence type="ECO:0000313" key="4">
    <source>
        <dbReference type="Proteomes" id="UP000596742"/>
    </source>
</evidence>
<dbReference type="Pfam" id="PF01822">
    <property type="entry name" value="WSC"/>
    <property type="match status" value="1"/>
</dbReference>
<protein>
    <recommendedName>
        <fullName evidence="2">WSC domain-containing protein</fullName>
    </recommendedName>
</protein>
<dbReference type="InterPro" id="IPR002889">
    <property type="entry name" value="WSC_carb-bd"/>
</dbReference>
<dbReference type="OrthoDB" id="6071159at2759"/>
<feature type="domain" description="WSC" evidence="2">
    <location>
        <begin position="27"/>
        <end position="125"/>
    </location>
</feature>
<evidence type="ECO:0000259" key="2">
    <source>
        <dbReference type="PROSITE" id="PS51212"/>
    </source>
</evidence>